<dbReference type="InterPro" id="IPR017438">
    <property type="entry name" value="ATP-NAD_kinase_N"/>
</dbReference>
<dbReference type="SUPFAM" id="SSF111331">
    <property type="entry name" value="NAD kinase/diacylglycerol kinase-like"/>
    <property type="match status" value="1"/>
</dbReference>
<evidence type="ECO:0000259" key="1">
    <source>
        <dbReference type="PROSITE" id="PS50146"/>
    </source>
</evidence>
<dbReference type="InterPro" id="IPR050187">
    <property type="entry name" value="Lipid_Phosphate_FormReg"/>
</dbReference>
<dbReference type="GO" id="GO:0016020">
    <property type="term" value="C:membrane"/>
    <property type="evidence" value="ECO:0007669"/>
    <property type="project" value="TreeGrafter"/>
</dbReference>
<dbReference type="GO" id="GO:0046512">
    <property type="term" value="P:sphingosine biosynthetic process"/>
    <property type="evidence" value="ECO:0007669"/>
    <property type="project" value="TreeGrafter"/>
</dbReference>
<evidence type="ECO:0000313" key="2">
    <source>
        <dbReference type="WBParaSite" id="MCU_006625-RA"/>
    </source>
</evidence>
<dbReference type="InterPro" id="IPR016064">
    <property type="entry name" value="NAD/diacylglycerol_kinase_sf"/>
</dbReference>
<accession>A0A5K3FAG4</accession>
<dbReference type="GO" id="GO:0005739">
    <property type="term" value="C:mitochondrion"/>
    <property type="evidence" value="ECO:0007669"/>
    <property type="project" value="TreeGrafter"/>
</dbReference>
<dbReference type="PANTHER" id="PTHR12358:SF31">
    <property type="entry name" value="ACYLGLYCEROL KINASE, MITOCHONDRIAL"/>
    <property type="match status" value="1"/>
</dbReference>
<organism evidence="2">
    <name type="scientific">Mesocestoides corti</name>
    <name type="common">Flatworm</name>
    <dbReference type="NCBI Taxonomy" id="53468"/>
    <lineage>
        <taxon>Eukaryota</taxon>
        <taxon>Metazoa</taxon>
        <taxon>Spiralia</taxon>
        <taxon>Lophotrochozoa</taxon>
        <taxon>Platyhelminthes</taxon>
        <taxon>Cestoda</taxon>
        <taxon>Eucestoda</taxon>
        <taxon>Cyclophyllidea</taxon>
        <taxon>Mesocestoididae</taxon>
        <taxon>Mesocestoides</taxon>
    </lineage>
</organism>
<dbReference type="InterPro" id="IPR001206">
    <property type="entry name" value="Diacylglycerol_kinase_cat_dom"/>
</dbReference>
<sequence length="535" mass="60028">MLRNLVQNIRKYPKTTVFLTAASILIGNHVTTKYRTNLLRRRICTQLKVLGMERLPSEEKLLRVTVFLNPFAHQRRILEKFDENAMPLLQISGLDVQMVYLDDDDEAKTYSNVLDPTSTDAIIVAGDDNLLAKTVTGLLRRSDYVTTNLWNIPVYALPLGVFNNFCRIFGKDSVLVNWCYHMIEPVLQRSSKRRNVLKVKLVSETPIQAEHTSTNQQKDFPTREVFAMTGIEWGCWRDVEYGGGGLSLTAARPASHKARLADADDASYYYSPRQWAKRVGAVFRHAWCYIRSPVFDPSPPTVEQLERSNKKHKPLRRGCAKQATLVVKPACPGCKKCWSEKYSLAVSKIPPRPSQSLWFGRLLGSPSYSGSKRPNGNARSGHEQIVDKENPECGLETRLDVPRASRIVISLDGDYIRVSVSPPANGVVSYVKQALANLTSPAYHCAVKEEHVSQPLEAAASRLPQQQQAMVVGESDEFTLLCSSVTLYPGRCDGEFFWIDNDCFEARPVEVSVLKDAVNSFPLRQTVANEAAVYS</sequence>
<dbReference type="PANTHER" id="PTHR12358">
    <property type="entry name" value="SPHINGOSINE KINASE"/>
    <property type="match status" value="1"/>
</dbReference>
<dbReference type="WBParaSite" id="MCU_006625-RA">
    <property type="protein sequence ID" value="MCU_006625-RA"/>
    <property type="gene ID" value="MCU_006625"/>
</dbReference>
<dbReference type="GO" id="GO:0047620">
    <property type="term" value="F:acylglycerol kinase activity"/>
    <property type="evidence" value="ECO:0007669"/>
    <property type="project" value="TreeGrafter"/>
</dbReference>
<dbReference type="Pfam" id="PF00781">
    <property type="entry name" value="DAGK_cat"/>
    <property type="match status" value="1"/>
</dbReference>
<reference evidence="2" key="1">
    <citation type="submission" date="2019-11" db="UniProtKB">
        <authorList>
            <consortium name="WormBaseParasite"/>
        </authorList>
    </citation>
    <scope>IDENTIFICATION</scope>
</reference>
<dbReference type="PROSITE" id="PS50146">
    <property type="entry name" value="DAGK"/>
    <property type="match status" value="1"/>
</dbReference>
<protein>
    <submittedName>
        <fullName evidence="2">DAGKc domain-containing protein</fullName>
    </submittedName>
</protein>
<dbReference type="GO" id="GO:0004143">
    <property type="term" value="F:ATP-dependent diacylglycerol kinase activity"/>
    <property type="evidence" value="ECO:0007669"/>
    <property type="project" value="TreeGrafter"/>
</dbReference>
<dbReference type="GO" id="GO:0001729">
    <property type="term" value="F:ceramide kinase activity"/>
    <property type="evidence" value="ECO:0007669"/>
    <property type="project" value="TreeGrafter"/>
</dbReference>
<name>A0A5K3FAG4_MESCO</name>
<dbReference type="Gene3D" id="3.40.50.10330">
    <property type="entry name" value="Probable inorganic polyphosphate/atp-NAD kinase, domain 1"/>
    <property type="match status" value="1"/>
</dbReference>
<dbReference type="GO" id="GO:0046513">
    <property type="term" value="P:ceramide biosynthetic process"/>
    <property type="evidence" value="ECO:0007669"/>
    <property type="project" value="TreeGrafter"/>
</dbReference>
<proteinExistence type="predicted"/>
<dbReference type="AlphaFoldDB" id="A0A5K3FAG4"/>
<feature type="domain" description="DAGKc" evidence="1">
    <location>
        <begin position="59"/>
        <end position="167"/>
    </location>
</feature>